<dbReference type="Gene3D" id="3.40.190.10">
    <property type="entry name" value="Periplasmic binding protein-like II"/>
    <property type="match status" value="1"/>
</dbReference>
<gene>
    <name evidence="6" type="ORF">METZ01_LOCUS211900</name>
</gene>
<evidence type="ECO:0000256" key="5">
    <source>
        <dbReference type="ARBA" id="ARBA00023288"/>
    </source>
</evidence>
<keyword evidence="1" id="KW-1003">Cell membrane</keyword>
<dbReference type="InterPro" id="IPR050490">
    <property type="entry name" value="Bact_solute-bd_prot1"/>
</dbReference>
<reference evidence="6" key="1">
    <citation type="submission" date="2018-05" db="EMBL/GenBank/DDBJ databases">
        <authorList>
            <person name="Lanie J.A."/>
            <person name="Ng W.-L."/>
            <person name="Kazmierczak K.M."/>
            <person name="Andrzejewski T.M."/>
            <person name="Davidsen T.M."/>
            <person name="Wayne K.J."/>
            <person name="Tettelin H."/>
            <person name="Glass J.I."/>
            <person name="Rusch D."/>
            <person name="Podicherti R."/>
            <person name="Tsui H.-C.T."/>
            <person name="Winkler M.E."/>
        </authorList>
    </citation>
    <scope>NUCLEOTIDE SEQUENCE</scope>
</reference>
<evidence type="ECO:0008006" key="7">
    <source>
        <dbReference type="Google" id="ProtNLM"/>
    </source>
</evidence>
<keyword evidence="4" id="KW-0564">Palmitate</keyword>
<dbReference type="InterPro" id="IPR006059">
    <property type="entry name" value="SBP"/>
</dbReference>
<dbReference type="PANTHER" id="PTHR43649">
    <property type="entry name" value="ARABINOSE-BINDING PROTEIN-RELATED"/>
    <property type="match status" value="1"/>
</dbReference>
<evidence type="ECO:0000256" key="2">
    <source>
        <dbReference type="ARBA" id="ARBA00022729"/>
    </source>
</evidence>
<dbReference type="SUPFAM" id="SSF53850">
    <property type="entry name" value="Periplasmic binding protein-like II"/>
    <property type="match status" value="1"/>
</dbReference>
<keyword evidence="2" id="KW-0732">Signal</keyword>
<dbReference type="Pfam" id="PF01547">
    <property type="entry name" value="SBP_bac_1"/>
    <property type="match status" value="1"/>
</dbReference>
<keyword evidence="3" id="KW-0472">Membrane</keyword>
<evidence type="ECO:0000256" key="1">
    <source>
        <dbReference type="ARBA" id="ARBA00022475"/>
    </source>
</evidence>
<evidence type="ECO:0000313" key="6">
    <source>
        <dbReference type="EMBL" id="SVB59046.1"/>
    </source>
</evidence>
<evidence type="ECO:0000256" key="3">
    <source>
        <dbReference type="ARBA" id="ARBA00023136"/>
    </source>
</evidence>
<dbReference type="PANTHER" id="PTHR43649:SF33">
    <property type="entry name" value="POLYGALACTURONAN_RHAMNOGALACTURONAN-BINDING PROTEIN YTCQ"/>
    <property type="match status" value="1"/>
</dbReference>
<keyword evidence="5" id="KW-0449">Lipoprotein</keyword>
<protein>
    <recommendedName>
        <fullName evidence="7">ABC transporter substrate-binding protein</fullName>
    </recommendedName>
</protein>
<accession>A0A382F7L7</accession>
<dbReference type="EMBL" id="UINC01048478">
    <property type="protein sequence ID" value="SVB59046.1"/>
    <property type="molecule type" value="Genomic_DNA"/>
</dbReference>
<organism evidence="6">
    <name type="scientific">marine metagenome</name>
    <dbReference type="NCBI Taxonomy" id="408172"/>
    <lineage>
        <taxon>unclassified sequences</taxon>
        <taxon>metagenomes</taxon>
        <taxon>ecological metagenomes</taxon>
    </lineage>
</organism>
<evidence type="ECO:0000256" key="4">
    <source>
        <dbReference type="ARBA" id="ARBA00023139"/>
    </source>
</evidence>
<proteinExistence type="predicted"/>
<dbReference type="AlphaFoldDB" id="A0A382F7L7"/>
<name>A0A382F7L7_9ZZZZ</name>
<sequence length="422" mass="46285">MKNFNLFMKAIIVAFVSLISTFSFAATDVRIMWYGDGDKENVPMQRQVDEFNSANPDINVILDIVPYKAIQDTLPVQLAAGEGPDIARATDLGGLAKYYQDITPFIEDPAYWEASFGPFLKWYRLPGDTTSINGFHSTMTVTGPYVNKTLFEQAGVDLLGPGATWAEWAEASNKVASKLGISIPMAWDRSGHRVSGPAVSMGAKFFDADGKPKLVDDGLKAMTQMLHDWHQDGTMSKDLWGSVSGTTYHAPNDWWNAADVVFMMSGSWQIGRFASEVGDDFDWWAVPAPCGPAACTGMPGGNALLVFNANEAVGKVMDFLASKEKLSEFIGEVLAIPGHLDLQVDYKTDDPNAKHALETFAGAVPTIDQVAFDLQAHVDNRIMFNAIISRLGQAIVGEMSLEEAWERMDEDVEKQLKEKYGG</sequence>